<feature type="domain" description="MD-2-related lipid-recognition" evidence="9">
    <location>
        <begin position="32"/>
        <end position="152"/>
    </location>
</feature>
<evidence type="ECO:0000256" key="6">
    <source>
        <dbReference type="ARBA" id="ARBA00022729"/>
    </source>
</evidence>
<dbReference type="CDD" id="cd00917">
    <property type="entry name" value="PG-PI_TP"/>
    <property type="match status" value="1"/>
</dbReference>
<dbReference type="InterPro" id="IPR003172">
    <property type="entry name" value="ML_dom"/>
</dbReference>
<dbReference type="OrthoDB" id="6409159at2759"/>
<gene>
    <name evidence="10" type="primary">NPC2_1</name>
    <name evidence="10" type="ORF">BGZ70_010146</name>
</gene>
<dbReference type="Pfam" id="PF02221">
    <property type="entry name" value="E1_DerP2_DerF2"/>
    <property type="match status" value="1"/>
</dbReference>
<dbReference type="InterPro" id="IPR039670">
    <property type="entry name" value="NPC2-like"/>
</dbReference>
<dbReference type="Gene3D" id="2.60.40.770">
    <property type="match status" value="1"/>
</dbReference>
<protein>
    <recommendedName>
        <fullName evidence="4">Phosphatidylglycerol/phosphatidylinositol transfer protein</fullName>
    </recommendedName>
</protein>
<name>A0A9P6JCS3_MORAP</name>
<evidence type="ECO:0000256" key="8">
    <source>
        <dbReference type="SAM" id="SignalP"/>
    </source>
</evidence>
<comment type="subunit">
    <text evidence="3">Monomer.</text>
</comment>
<dbReference type="AlphaFoldDB" id="A0A9P6JCS3"/>
<dbReference type="GO" id="GO:0032366">
    <property type="term" value="P:intracellular sterol transport"/>
    <property type="evidence" value="ECO:0007669"/>
    <property type="project" value="InterPro"/>
</dbReference>
<dbReference type="InterPro" id="IPR014756">
    <property type="entry name" value="Ig_E-set"/>
</dbReference>
<sequence length="170" mass="18604">MRFSTAVVSLACAFGVVAAFPFNGFVADPATITECGDETDLLKIHNYTLTPNPPQRGQNLTIEAYGNLSEDVVEGAKIHLIVKLGLIKLLTKELDFCTESATIHKNCPLVAGEQSLYHSVELPKEIPPGKYLVNIKVINPDDKQVTCLIARAQFGVKKKKKGPRKDKNGR</sequence>
<evidence type="ECO:0000256" key="2">
    <source>
        <dbReference type="ARBA" id="ARBA00006370"/>
    </source>
</evidence>
<dbReference type="SUPFAM" id="SSF81296">
    <property type="entry name" value="E set domains"/>
    <property type="match status" value="1"/>
</dbReference>
<comment type="similarity">
    <text evidence="2">Belongs to the NPC2 family.</text>
</comment>
<dbReference type="InterPro" id="IPR033917">
    <property type="entry name" value="ML_PG-PI_TP"/>
</dbReference>
<keyword evidence="6 8" id="KW-0732">Signal</keyword>
<comment type="caution">
    <text evidence="10">The sequence shown here is derived from an EMBL/GenBank/DDBJ whole genome shotgun (WGS) entry which is preliminary data.</text>
</comment>
<dbReference type="PANTHER" id="PTHR11306">
    <property type="entry name" value="NIEMANN PICK TYPE C2 PROTEIN NPC2-RELATED"/>
    <property type="match status" value="1"/>
</dbReference>
<feature type="chain" id="PRO_5040246126" description="Phosphatidylglycerol/phosphatidylinositol transfer protein" evidence="8">
    <location>
        <begin position="20"/>
        <end position="170"/>
    </location>
</feature>
<dbReference type="SMART" id="SM00737">
    <property type="entry name" value="ML"/>
    <property type="match status" value="1"/>
</dbReference>
<evidence type="ECO:0000256" key="1">
    <source>
        <dbReference type="ARBA" id="ARBA00002053"/>
    </source>
</evidence>
<evidence type="ECO:0000256" key="4">
    <source>
        <dbReference type="ARBA" id="ARBA00016056"/>
    </source>
</evidence>
<dbReference type="Proteomes" id="UP000738359">
    <property type="component" value="Unassembled WGS sequence"/>
</dbReference>
<feature type="signal peptide" evidence="8">
    <location>
        <begin position="1"/>
        <end position="19"/>
    </location>
</feature>
<organism evidence="10 11">
    <name type="scientific">Mortierella alpina</name>
    <name type="common">Oleaginous fungus</name>
    <name type="synonym">Mortierella renispora</name>
    <dbReference type="NCBI Taxonomy" id="64518"/>
    <lineage>
        <taxon>Eukaryota</taxon>
        <taxon>Fungi</taxon>
        <taxon>Fungi incertae sedis</taxon>
        <taxon>Mucoromycota</taxon>
        <taxon>Mortierellomycotina</taxon>
        <taxon>Mortierellomycetes</taxon>
        <taxon>Mortierellales</taxon>
        <taxon>Mortierellaceae</taxon>
        <taxon>Mortierella</taxon>
    </lineage>
</organism>
<proteinExistence type="inferred from homology"/>
<evidence type="ECO:0000259" key="9">
    <source>
        <dbReference type="SMART" id="SM00737"/>
    </source>
</evidence>
<evidence type="ECO:0000313" key="11">
    <source>
        <dbReference type="Proteomes" id="UP000738359"/>
    </source>
</evidence>
<reference evidence="10" key="1">
    <citation type="journal article" date="2020" name="Fungal Divers.">
        <title>Resolving the Mortierellaceae phylogeny through synthesis of multi-gene phylogenetics and phylogenomics.</title>
        <authorList>
            <person name="Vandepol N."/>
            <person name="Liber J."/>
            <person name="Desiro A."/>
            <person name="Na H."/>
            <person name="Kennedy M."/>
            <person name="Barry K."/>
            <person name="Grigoriev I.V."/>
            <person name="Miller A.N."/>
            <person name="O'Donnell K."/>
            <person name="Stajich J.E."/>
            <person name="Bonito G."/>
        </authorList>
    </citation>
    <scope>NUCLEOTIDE SEQUENCE</scope>
    <source>
        <strain evidence="10">CK1249</strain>
    </source>
</reference>
<dbReference type="EMBL" id="JAAAHY010000089">
    <property type="protein sequence ID" value="KAF9967269.1"/>
    <property type="molecule type" value="Genomic_DNA"/>
</dbReference>
<dbReference type="PANTHER" id="PTHR11306:SF0">
    <property type="entry name" value="PHOSPHATIDYLGLYCEROL_PHOSPHATIDYLINOSITOL TRANSFER PROTEIN"/>
    <property type="match status" value="1"/>
</dbReference>
<dbReference type="GO" id="GO:0032934">
    <property type="term" value="F:sterol binding"/>
    <property type="evidence" value="ECO:0007669"/>
    <property type="project" value="InterPro"/>
</dbReference>
<comment type="function">
    <text evidence="1">Catalyzes the intermembrane transfer of phosphatidylglycerol and phosphatidylinositol.</text>
</comment>
<evidence type="ECO:0000256" key="5">
    <source>
        <dbReference type="ARBA" id="ARBA00022448"/>
    </source>
</evidence>
<keyword evidence="5" id="KW-0813">Transport</keyword>
<evidence type="ECO:0000256" key="3">
    <source>
        <dbReference type="ARBA" id="ARBA00011245"/>
    </source>
</evidence>
<keyword evidence="7" id="KW-0445">Lipid transport</keyword>
<keyword evidence="11" id="KW-1185">Reference proteome</keyword>
<evidence type="ECO:0000256" key="7">
    <source>
        <dbReference type="ARBA" id="ARBA00023055"/>
    </source>
</evidence>
<accession>A0A9P6JCS3</accession>
<evidence type="ECO:0000313" key="10">
    <source>
        <dbReference type="EMBL" id="KAF9967269.1"/>
    </source>
</evidence>